<evidence type="ECO:0000256" key="1">
    <source>
        <dbReference type="SAM" id="MobiDB-lite"/>
    </source>
</evidence>
<dbReference type="InterPro" id="IPR053001">
    <property type="entry name" value="MNNG_permease-like"/>
</dbReference>
<feature type="transmembrane region" description="Helical" evidence="2">
    <location>
        <begin position="404"/>
        <end position="424"/>
    </location>
</feature>
<feature type="compositionally biased region" description="Basic and acidic residues" evidence="1">
    <location>
        <begin position="17"/>
        <end position="38"/>
    </location>
</feature>
<dbReference type="InterPro" id="IPR022703">
    <property type="entry name" value="DUF3533"/>
</dbReference>
<sequence length="495" mass="55528">MATYRQNGGVNAPAPNEHSDDDKHSTDRDDNEKQEDGPPKPVNFTSKSLKSVRKEVYYKWALTTVVLMAFIMAVLSLYWGALFRAEKNLSSMVVAVVDFDGLIAPFNQSGPAPIVGPAVLQLTRTMLASGKPTLGYIASFAADFNYDPIQVREAVYRNKYWAAIIINGNATTSLTNAVTNGDASFDPLGTCQLVYNQARDQTAWDSYVFPMVSEFLTQITSSVGSQWSRTVLQNATTDATLRENIARVPQAISPAIGFSMYNLRPFYPYQITPTVTVGLIYLIILSFFSFSFYLPVYTKLIKPQGHPPLKFWQMVFVRYIGIQGAYLFLSLAYSMVSLAFQVNFSTPNVVQSDTEAALVMVNGAKNPVKYGAATFPLFWCLNYVGMMALGLACENVAMVVGQPWTGLWLIFWVISNVSTSFYPIEIEPRFFYWGYAWPLHNVVEATRTILFDLHNRLGLNFGVLLAWAAVNTLVFPVCCRFMKYKNTHHVKEYWA</sequence>
<evidence type="ECO:0000313" key="5">
    <source>
        <dbReference type="Proteomes" id="UP000809789"/>
    </source>
</evidence>
<feature type="transmembrane region" description="Helical" evidence="2">
    <location>
        <begin position="457"/>
        <end position="479"/>
    </location>
</feature>
<reference evidence="4" key="1">
    <citation type="submission" date="2021-07" db="EMBL/GenBank/DDBJ databases">
        <title>Elsinoe batatas strain:CRI-CJ2 Genome sequencing and assembly.</title>
        <authorList>
            <person name="Huang L."/>
        </authorList>
    </citation>
    <scope>NUCLEOTIDE SEQUENCE</scope>
    <source>
        <strain evidence="4">CRI-CJ2</strain>
    </source>
</reference>
<dbReference type="EMBL" id="JAESVG020000004">
    <property type="protein sequence ID" value="KAG8628063.1"/>
    <property type="molecule type" value="Genomic_DNA"/>
</dbReference>
<keyword evidence="2" id="KW-0812">Transmembrane</keyword>
<dbReference type="GO" id="GO:0016020">
    <property type="term" value="C:membrane"/>
    <property type="evidence" value="ECO:0007669"/>
    <property type="project" value="TreeGrafter"/>
</dbReference>
<dbReference type="PANTHER" id="PTHR34814:SF1">
    <property type="entry name" value="NITROSOGUANIDINE RESISTANCE PROTEIN SNG1"/>
    <property type="match status" value="1"/>
</dbReference>
<evidence type="ECO:0000256" key="2">
    <source>
        <dbReference type="SAM" id="Phobius"/>
    </source>
</evidence>
<dbReference type="AlphaFoldDB" id="A0A8K0PI33"/>
<organism evidence="4 5">
    <name type="scientific">Elsinoe batatas</name>
    <dbReference type="NCBI Taxonomy" id="2601811"/>
    <lineage>
        <taxon>Eukaryota</taxon>
        <taxon>Fungi</taxon>
        <taxon>Dikarya</taxon>
        <taxon>Ascomycota</taxon>
        <taxon>Pezizomycotina</taxon>
        <taxon>Dothideomycetes</taxon>
        <taxon>Dothideomycetidae</taxon>
        <taxon>Myriangiales</taxon>
        <taxon>Elsinoaceae</taxon>
        <taxon>Elsinoe</taxon>
    </lineage>
</organism>
<feature type="region of interest" description="Disordered" evidence="1">
    <location>
        <begin position="1"/>
        <end position="45"/>
    </location>
</feature>
<keyword evidence="5" id="KW-1185">Reference proteome</keyword>
<feature type="transmembrane region" description="Helical" evidence="2">
    <location>
        <begin position="316"/>
        <end position="340"/>
    </location>
</feature>
<comment type="caution">
    <text evidence="4">The sequence shown here is derived from an EMBL/GenBank/DDBJ whole genome shotgun (WGS) entry which is preliminary data.</text>
</comment>
<dbReference type="Proteomes" id="UP000809789">
    <property type="component" value="Unassembled WGS sequence"/>
</dbReference>
<feature type="domain" description="DUF3533" evidence="3">
    <location>
        <begin position="64"/>
        <end position="473"/>
    </location>
</feature>
<feature type="transmembrane region" description="Helical" evidence="2">
    <location>
        <begin position="57"/>
        <end position="81"/>
    </location>
</feature>
<protein>
    <recommendedName>
        <fullName evidence="3">DUF3533 domain-containing protein</fullName>
    </recommendedName>
</protein>
<dbReference type="PANTHER" id="PTHR34814">
    <property type="entry name" value="NITROSOGUANIDINE RESISTANCE PROTEIN SNG1"/>
    <property type="match status" value="1"/>
</dbReference>
<dbReference type="OrthoDB" id="2140105at2759"/>
<name>A0A8K0PI33_9PEZI</name>
<dbReference type="Pfam" id="PF12051">
    <property type="entry name" value="DUF3533"/>
    <property type="match status" value="1"/>
</dbReference>
<accession>A0A8K0PI33</accession>
<feature type="transmembrane region" description="Helical" evidence="2">
    <location>
        <begin position="275"/>
        <end position="296"/>
    </location>
</feature>
<evidence type="ECO:0000259" key="3">
    <source>
        <dbReference type="Pfam" id="PF12051"/>
    </source>
</evidence>
<gene>
    <name evidence="4" type="ORF">KVT40_003936</name>
</gene>
<keyword evidence="2" id="KW-0472">Membrane</keyword>
<evidence type="ECO:0000313" key="4">
    <source>
        <dbReference type="EMBL" id="KAG8628063.1"/>
    </source>
</evidence>
<keyword evidence="2" id="KW-1133">Transmembrane helix</keyword>
<proteinExistence type="predicted"/>
<feature type="transmembrane region" description="Helical" evidence="2">
    <location>
        <begin position="370"/>
        <end position="392"/>
    </location>
</feature>